<dbReference type="GeneID" id="68092500"/>
<feature type="compositionally biased region" description="Low complexity" evidence="1">
    <location>
        <begin position="338"/>
        <end position="351"/>
    </location>
</feature>
<feature type="compositionally biased region" description="Polar residues" evidence="1">
    <location>
        <begin position="710"/>
        <end position="719"/>
    </location>
</feature>
<feature type="region of interest" description="Disordered" evidence="1">
    <location>
        <begin position="1"/>
        <end position="93"/>
    </location>
</feature>
<evidence type="ECO:0000313" key="2">
    <source>
        <dbReference type="EMBL" id="KAG2388599.1"/>
    </source>
</evidence>
<dbReference type="RefSeq" id="XP_044552591.1">
    <property type="nucleotide sequence ID" value="XM_044693367.1"/>
</dbReference>
<protein>
    <submittedName>
        <fullName evidence="2">Uncharacterized protein</fullName>
    </submittedName>
</protein>
<dbReference type="EMBL" id="PYSW02000009">
    <property type="protein sequence ID" value="KAG2388599.1"/>
    <property type="molecule type" value="Genomic_DNA"/>
</dbReference>
<feature type="compositionally biased region" description="Low complexity" evidence="1">
    <location>
        <begin position="21"/>
        <end position="42"/>
    </location>
</feature>
<proteinExistence type="predicted"/>
<accession>A0AA88KP00</accession>
<keyword evidence="3" id="KW-1185">Reference proteome</keyword>
<reference evidence="2 3" key="1">
    <citation type="journal article" date="2018" name="BMC Genomics">
        <title>The genome of Naegleria lovaniensis, the basis for a comparative approach to unravel pathogenicity factors of the human pathogenic amoeba N. fowleri.</title>
        <authorList>
            <person name="Liechti N."/>
            <person name="Schurch N."/>
            <person name="Bruggmann R."/>
            <person name="Wittwer M."/>
        </authorList>
    </citation>
    <scope>NUCLEOTIDE SEQUENCE [LARGE SCALE GENOMIC DNA]</scope>
    <source>
        <strain evidence="2 3">ATCC 30569</strain>
    </source>
</reference>
<feature type="compositionally biased region" description="Low complexity" evidence="1">
    <location>
        <begin position="359"/>
        <end position="370"/>
    </location>
</feature>
<evidence type="ECO:0000256" key="1">
    <source>
        <dbReference type="SAM" id="MobiDB-lite"/>
    </source>
</evidence>
<feature type="compositionally biased region" description="Low complexity" evidence="1">
    <location>
        <begin position="687"/>
        <end position="704"/>
    </location>
</feature>
<feature type="compositionally biased region" description="Polar residues" evidence="1">
    <location>
        <begin position="69"/>
        <end position="93"/>
    </location>
</feature>
<feature type="region of interest" description="Disordered" evidence="1">
    <location>
        <begin position="446"/>
        <end position="475"/>
    </location>
</feature>
<feature type="region of interest" description="Disordered" evidence="1">
    <location>
        <begin position="195"/>
        <end position="261"/>
    </location>
</feature>
<dbReference type="Proteomes" id="UP000816034">
    <property type="component" value="Unassembled WGS sequence"/>
</dbReference>
<comment type="caution">
    <text evidence="2">The sequence shown here is derived from an EMBL/GenBank/DDBJ whole genome shotgun (WGS) entry which is preliminary data.</text>
</comment>
<feature type="compositionally biased region" description="Low complexity" evidence="1">
    <location>
        <begin position="450"/>
        <end position="475"/>
    </location>
</feature>
<dbReference type="AlphaFoldDB" id="A0AA88KP00"/>
<gene>
    <name evidence="2" type="ORF">C9374_000038</name>
</gene>
<sequence length="968" mass="108130">MKRKGFVSSSSSSSNGNGRKTISSSSSSMMSSTSALLSSPPIKQDKKRVRRVSFSTKQPDIQMFEPAKSPTQLKARSKTASMNGNHNGKQPLVSQADQSEDKENAVNFSLEFGNPATTVEQHASQTSLGKSIFDDDDDEVDAALHTAPKQSISTMEFTDFVNEPVLNEEEQTMEFTQLIPTNISVLENELTNMSLSSSRNNHTTNTATSTSSSSVATQKKPSYKPNLTIPVHHDSSRVEDHGDAFNDFNFDGPTPAPAIPDSSFLFGSVEVDEDGNEVMMMDQSILNQSQLSNGGVGASHEASDEQQQQQQQQQLDQEQQEQPLALNGVVASAATSLQPSHVQEQQQHPQQGSTLNQAAMASSSLVPSSSLNPSSIMSFGNFNSSQMKVTDFASIFSNLNSKSLLNTSVHDMSMTTLFDHVDEVPPLDEDTTRNITAQNITGELNQDLKSSVATSTTAVGGSTSEQPTSSNATSSMNNSVLLSSVASSLGKMTKYSIADFWSHMSIRFLTTITDRKSIAPPQNARNASRFQDVDSMPSEELLSEYRKIVVRNDTLDRMIETTKKKIERTEKDITEKETYLTYHEPVVVHSAMSKTKNLDIPNNVRISLQSAKNGANVEKFKLKSEGENVRRQLLIDEIYGVDEQLQVLEKYTRHYEYLISNLQSEIENRKNAKKKAAQPQPQPQQPQQPQSQPQPTSKPISQSSNIAAVPSNNPQPQQVTNVPNSTSTAPTTTTRRRPKSERLSLSAQDLLISNPNLLSLVKNKLVPFTVNRKHHNLVFEFPKFSDYAEYQKPLTVDIKFNPQDKSIVNVKIVPCSSSISSNTMDEIEANLFKLIEVHIVTIIKRFNYTRYLPIIVSIMSSQFQFLYLIMKELRILRSRGVDVGYDHLYPLLLFTSCQMHEDESGNHYLELRAKHEHHQLRMTVTCRDGSLEFVWTDPRNQEQFLDRFVYDCNLLRRVNGWIRKCEQL</sequence>
<feature type="region of interest" description="Disordered" evidence="1">
    <location>
        <begin position="290"/>
        <end position="319"/>
    </location>
</feature>
<feature type="compositionally biased region" description="Low complexity" evidence="1">
    <location>
        <begin position="195"/>
        <end position="214"/>
    </location>
</feature>
<name>A0AA88KP00_NAELO</name>
<feature type="compositionally biased region" description="Basic and acidic residues" evidence="1">
    <location>
        <begin position="231"/>
        <end position="244"/>
    </location>
</feature>
<organism evidence="2 3">
    <name type="scientific">Naegleria lovaniensis</name>
    <name type="common">Amoeba</name>
    <dbReference type="NCBI Taxonomy" id="51637"/>
    <lineage>
        <taxon>Eukaryota</taxon>
        <taxon>Discoba</taxon>
        <taxon>Heterolobosea</taxon>
        <taxon>Tetramitia</taxon>
        <taxon>Eutetramitia</taxon>
        <taxon>Vahlkampfiidae</taxon>
        <taxon>Naegleria</taxon>
    </lineage>
</organism>
<feature type="region of interest" description="Disordered" evidence="1">
    <location>
        <begin position="335"/>
        <end position="370"/>
    </location>
</feature>
<feature type="region of interest" description="Disordered" evidence="1">
    <location>
        <begin position="668"/>
        <end position="742"/>
    </location>
</feature>
<feature type="compositionally biased region" description="Low complexity" evidence="1">
    <location>
        <begin position="720"/>
        <end position="733"/>
    </location>
</feature>
<evidence type="ECO:0000313" key="3">
    <source>
        <dbReference type="Proteomes" id="UP000816034"/>
    </source>
</evidence>
<feature type="compositionally biased region" description="Low complexity" evidence="1">
    <location>
        <begin position="305"/>
        <end position="319"/>
    </location>
</feature>